<protein>
    <submittedName>
        <fullName evidence="2">Uncharacterized protein</fullName>
    </submittedName>
</protein>
<accession>A0AAN8JE06</accession>
<reference evidence="2 3" key="1">
    <citation type="submission" date="2024-01" db="EMBL/GenBank/DDBJ databases">
        <title>The genome of the rayed Mediterranean limpet Patella caerulea (Linnaeus, 1758).</title>
        <authorList>
            <person name="Anh-Thu Weber A."/>
            <person name="Halstead-Nussloch G."/>
        </authorList>
    </citation>
    <scope>NUCLEOTIDE SEQUENCE [LARGE SCALE GENOMIC DNA]</scope>
    <source>
        <strain evidence="2">AATW-2023a</strain>
        <tissue evidence="2">Whole specimen</tissue>
    </source>
</reference>
<proteinExistence type="predicted"/>
<gene>
    <name evidence="2" type="ORF">SNE40_017510</name>
</gene>
<organism evidence="2 3">
    <name type="scientific">Patella caerulea</name>
    <name type="common">Rayed Mediterranean limpet</name>
    <dbReference type="NCBI Taxonomy" id="87958"/>
    <lineage>
        <taxon>Eukaryota</taxon>
        <taxon>Metazoa</taxon>
        <taxon>Spiralia</taxon>
        <taxon>Lophotrochozoa</taxon>
        <taxon>Mollusca</taxon>
        <taxon>Gastropoda</taxon>
        <taxon>Patellogastropoda</taxon>
        <taxon>Patelloidea</taxon>
        <taxon>Patellidae</taxon>
        <taxon>Patella</taxon>
    </lineage>
</organism>
<sequence>MKGNLTKLKFELETIQCKISNERKHFKDSCENVDSFVQRAYYSLLDSGDEVKNKMERLSQYNVMKLKQIAILKANAISSLEATISHTGDALKNQSIEEMIKVSRDMKSIQQLKEADENFTLPNLQLYSLFPKGKVSRTDSFYAHGSVIYFDSNGKTRDTKQCHTSTIWETMCRFMYYYYRFIYYHYLMSFPWVYPFYFIFMCFKVPLCFLLWLFAMRRLLTQPTPTFFERPRRNKFEDAVDAYNWATQPFNYCICDIFANTEGFEVNFSKKDLESGMLTCRSPDYIRYGCHWHIVVSSGIKAVDLQICRNNRDCCDGTLVGVRIVDVYGVGKSLTKIDMYGYSSSCYNWTCAVDLRNLRSDIFKIQIVLFEKDDFIYR</sequence>
<comment type="caution">
    <text evidence="2">The sequence shown here is derived from an EMBL/GenBank/DDBJ whole genome shotgun (WGS) entry which is preliminary data.</text>
</comment>
<feature type="transmembrane region" description="Helical" evidence="1">
    <location>
        <begin position="192"/>
        <end position="215"/>
    </location>
</feature>
<name>A0AAN8JE06_PATCE</name>
<dbReference type="Proteomes" id="UP001347796">
    <property type="component" value="Unassembled WGS sequence"/>
</dbReference>
<evidence type="ECO:0000313" key="2">
    <source>
        <dbReference type="EMBL" id="KAK6174189.1"/>
    </source>
</evidence>
<keyword evidence="1" id="KW-0812">Transmembrane</keyword>
<keyword evidence="3" id="KW-1185">Reference proteome</keyword>
<dbReference type="AlphaFoldDB" id="A0AAN8JE06"/>
<evidence type="ECO:0000256" key="1">
    <source>
        <dbReference type="SAM" id="Phobius"/>
    </source>
</evidence>
<evidence type="ECO:0000313" key="3">
    <source>
        <dbReference type="Proteomes" id="UP001347796"/>
    </source>
</evidence>
<keyword evidence="1" id="KW-0472">Membrane</keyword>
<keyword evidence="1" id="KW-1133">Transmembrane helix</keyword>
<dbReference type="EMBL" id="JAZGQO010000011">
    <property type="protein sequence ID" value="KAK6174189.1"/>
    <property type="molecule type" value="Genomic_DNA"/>
</dbReference>